<reference evidence="4 5" key="1">
    <citation type="submission" date="2017-04" db="EMBL/GenBank/DDBJ databases">
        <authorList>
            <person name="Afonso C.L."/>
            <person name="Miller P.J."/>
            <person name="Scott M.A."/>
            <person name="Spackman E."/>
            <person name="Goraichik I."/>
            <person name="Dimitrov K.M."/>
            <person name="Suarez D.L."/>
            <person name="Swayne D.E."/>
        </authorList>
    </citation>
    <scope>NUCLEOTIDE SEQUENCE [LARGE SCALE GENOMIC DNA]</scope>
    <source>
        <strain evidence="4 5">DSM 43828</strain>
    </source>
</reference>
<dbReference type="PANTHER" id="PTHR30121">
    <property type="entry name" value="UNCHARACTERIZED PROTEIN YJGR-RELATED"/>
    <property type="match status" value="1"/>
</dbReference>
<dbReference type="InterPro" id="IPR051162">
    <property type="entry name" value="T4SS_component"/>
</dbReference>
<dbReference type="Pfam" id="PF01935">
    <property type="entry name" value="DUF87"/>
    <property type="match status" value="1"/>
</dbReference>
<dbReference type="PANTHER" id="PTHR30121:SF11">
    <property type="entry name" value="AAA+ ATPASE DOMAIN-CONTAINING PROTEIN"/>
    <property type="match status" value="1"/>
</dbReference>
<evidence type="ECO:0000259" key="2">
    <source>
        <dbReference type="Pfam" id="PF01935"/>
    </source>
</evidence>
<sequence length="772" mass="83787">MNTWMMATAIIALASSLLLLIGRTVQVGWHHHRMHHQARIITIKSPPTVDPAGAITLWSNMIGTLRPWWARLLIGQPHLAFEYCFHHDTMTIQLWVPGTIPPGLVDRAITAAWPGASTTAEPVPPRPASGRAVGGTLRLGRHEALPLQTDFTHDPLRPLIGAAGGLGPDDRACLQILARPATGRRITIARNAARHIRTGHSSNPIARMLDSLSGATLTRIPTRGQDPQGTLEHSARDRAIIAKQRGPQFETVIRYSVSTTQRQGSRTHLRGRAHSIAAAMATFSEYNYLQRHRLVRSAAVLNRRLLWRGDLLSVPELAALAHVPFDAATPGLQRANAKAVAPPAAVATSGPGIKPIGIADTGQTRPVGLKVADARHHLHILGATGSGKSELMARMILADADAGRGLVVIDPKGDLIDDILQRLPARFADRVVLLDSDGAAAPPVLNPLDGPDTASTVDNLVSIFARVYASSWGPRTDDLLRSGLLTLRALSSTPTLLELPTLLTVAEFRQRARATIDDEILAGFWTWYDELSDASRAQVAAPLMNKLRGLLLRPFVRATLTGAQSTLDMASVLDGGICLVRLAKGTLSTDTVRLVGSIVVARTWQAATRRSQLPKHRRRDCALYLDEFQNFLNLAYPPEEMLPEARAYGLSLVLAHHNQRQTSPELQEAMSVNARNKIILNASPEDARRLAHHTAPHITDHDLANLGRFQAAVRLVVDSEDTPAFTARTEQLPPAIPGRAEHIRRVATANTQPTKPVVPQPKPGTDPRRAAA</sequence>
<name>A0A1W2FZS3_KIBAR</name>
<evidence type="ECO:0000313" key="5">
    <source>
        <dbReference type="Proteomes" id="UP000192674"/>
    </source>
</evidence>
<dbReference type="EMBL" id="FWXV01000024">
    <property type="protein sequence ID" value="SMD27440.1"/>
    <property type="molecule type" value="Genomic_DNA"/>
</dbReference>
<dbReference type="Pfam" id="PF26449">
    <property type="entry name" value="DUF8128"/>
    <property type="match status" value="1"/>
</dbReference>
<evidence type="ECO:0000259" key="3">
    <source>
        <dbReference type="Pfam" id="PF26449"/>
    </source>
</evidence>
<dbReference type="AlphaFoldDB" id="A0A1W2FZS3"/>
<dbReference type="InterPro" id="IPR027417">
    <property type="entry name" value="P-loop_NTPase"/>
</dbReference>
<organism evidence="4 5">
    <name type="scientific">Kibdelosporangium aridum</name>
    <dbReference type="NCBI Taxonomy" id="2030"/>
    <lineage>
        <taxon>Bacteria</taxon>
        <taxon>Bacillati</taxon>
        <taxon>Actinomycetota</taxon>
        <taxon>Actinomycetes</taxon>
        <taxon>Pseudonocardiales</taxon>
        <taxon>Pseudonocardiaceae</taxon>
        <taxon>Kibdelosporangium</taxon>
    </lineage>
</organism>
<evidence type="ECO:0000256" key="1">
    <source>
        <dbReference type="SAM" id="MobiDB-lite"/>
    </source>
</evidence>
<evidence type="ECO:0000313" key="4">
    <source>
        <dbReference type="EMBL" id="SMD27440.1"/>
    </source>
</evidence>
<dbReference type="RefSeq" id="WP_084434974.1">
    <property type="nucleotide sequence ID" value="NZ_FWXV01000024.1"/>
</dbReference>
<proteinExistence type="predicted"/>
<dbReference type="InterPro" id="IPR002789">
    <property type="entry name" value="HerA_central"/>
</dbReference>
<accession>A0A1W2FZS3</accession>
<feature type="region of interest" description="Disordered" evidence="1">
    <location>
        <begin position="746"/>
        <end position="772"/>
    </location>
</feature>
<protein>
    <submittedName>
        <fullName evidence="4">AAA-like domain-containing protein</fullName>
    </submittedName>
</protein>
<dbReference type="Gene3D" id="3.40.50.300">
    <property type="entry name" value="P-loop containing nucleotide triphosphate hydrolases"/>
    <property type="match status" value="2"/>
</dbReference>
<dbReference type="InterPro" id="IPR058441">
    <property type="entry name" value="DUF8128"/>
</dbReference>
<keyword evidence="5" id="KW-1185">Reference proteome</keyword>
<feature type="domain" description="Helicase HerA central" evidence="2">
    <location>
        <begin position="363"/>
        <end position="535"/>
    </location>
</feature>
<dbReference type="OrthoDB" id="3258326at2"/>
<dbReference type="Proteomes" id="UP000192674">
    <property type="component" value="Unassembled WGS sequence"/>
</dbReference>
<feature type="domain" description="DUF8128" evidence="3">
    <location>
        <begin position="73"/>
        <end position="325"/>
    </location>
</feature>
<dbReference type="CDD" id="cd01127">
    <property type="entry name" value="TrwB_TraG_TraD_VirD4"/>
    <property type="match status" value="1"/>
</dbReference>
<dbReference type="SUPFAM" id="SSF52540">
    <property type="entry name" value="P-loop containing nucleoside triphosphate hydrolases"/>
    <property type="match status" value="1"/>
</dbReference>
<gene>
    <name evidence="4" type="ORF">SAMN05661093_11047</name>
</gene>